<keyword evidence="5" id="KW-0540">Nuclease</keyword>
<keyword evidence="5" id="KW-0255">Endonuclease</keyword>
<name>A0ABT5CTI5_9ENTR</name>
<evidence type="ECO:0000259" key="4">
    <source>
        <dbReference type="Pfam" id="PF01420"/>
    </source>
</evidence>
<protein>
    <submittedName>
        <fullName evidence="5">Restriction endonuclease subunit S</fullName>
        <ecNumber evidence="5">3.1.21.-</ecNumber>
    </submittedName>
</protein>
<feature type="domain" description="Type I restriction modification DNA specificity" evidence="4">
    <location>
        <begin position="1"/>
        <end position="193"/>
    </location>
</feature>
<keyword evidence="6" id="KW-1185">Reference proteome</keyword>
<dbReference type="SUPFAM" id="SSF116734">
    <property type="entry name" value="DNA methylase specificity domain"/>
    <property type="match status" value="2"/>
</dbReference>
<dbReference type="RefSeq" id="WP_181624059.1">
    <property type="nucleotide sequence ID" value="NZ_JAQNDH010000014.1"/>
</dbReference>
<feature type="domain" description="Type I restriction modification DNA specificity" evidence="4">
    <location>
        <begin position="209"/>
        <end position="376"/>
    </location>
</feature>
<dbReference type="EMBL" id="JAQNDI010000012">
    <property type="protein sequence ID" value="MDC0694874.1"/>
    <property type="molecule type" value="Genomic_DNA"/>
</dbReference>
<evidence type="ECO:0000313" key="6">
    <source>
        <dbReference type="Proteomes" id="UP001221816"/>
    </source>
</evidence>
<dbReference type="InterPro" id="IPR000055">
    <property type="entry name" value="Restrct_endonuc_typeI_TRD"/>
</dbReference>
<dbReference type="InterPro" id="IPR044946">
    <property type="entry name" value="Restrct_endonuc_typeI_TRD_sf"/>
</dbReference>
<comment type="similarity">
    <text evidence="1">Belongs to the type-I restriction system S methylase family.</text>
</comment>
<organism evidence="5 6">
    <name type="scientific">Klebsiella pasteurii</name>
    <dbReference type="NCBI Taxonomy" id="2587529"/>
    <lineage>
        <taxon>Bacteria</taxon>
        <taxon>Pseudomonadati</taxon>
        <taxon>Pseudomonadota</taxon>
        <taxon>Gammaproteobacteria</taxon>
        <taxon>Enterobacterales</taxon>
        <taxon>Enterobacteriaceae</taxon>
        <taxon>Klebsiella/Raoultella group</taxon>
        <taxon>Klebsiella</taxon>
    </lineage>
</organism>
<keyword evidence="3" id="KW-0238">DNA-binding</keyword>
<gene>
    <name evidence="5" type="ORF">PIK62_19995</name>
</gene>
<keyword evidence="5" id="KW-0378">Hydrolase</keyword>
<dbReference type="Gene3D" id="3.90.220.20">
    <property type="entry name" value="DNA methylase specificity domains"/>
    <property type="match status" value="2"/>
</dbReference>
<evidence type="ECO:0000313" key="5">
    <source>
        <dbReference type="EMBL" id="MDC0694874.1"/>
    </source>
</evidence>
<dbReference type="EC" id="3.1.21.-" evidence="5"/>
<reference evidence="5 6" key="1">
    <citation type="submission" date="2023-01" db="EMBL/GenBank/DDBJ databases">
        <authorList>
            <person name="Dale J."/>
        </authorList>
    </citation>
    <scope>NUCLEOTIDE SEQUENCE [LARGE SCALE GENOMIC DNA]</scope>
    <source>
        <strain evidence="5 6">2022EL-01098</strain>
    </source>
</reference>
<dbReference type="PANTHER" id="PTHR30408:SF12">
    <property type="entry name" value="TYPE I RESTRICTION ENZYME MJAVIII SPECIFICITY SUBUNIT"/>
    <property type="match status" value="1"/>
</dbReference>
<dbReference type="PANTHER" id="PTHR30408">
    <property type="entry name" value="TYPE-1 RESTRICTION ENZYME ECOKI SPECIFICITY PROTEIN"/>
    <property type="match status" value="1"/>
</dbReference>
<dbReference type="InterPro" id="IPR052021">
    <property type="entry name" value="Type-I_RS_S_subunit"/>
</dbReference>
<evidence type="ECO:0000256" key="3">
    <source>
        <dbReference type="ARBA" id="ARBA00023125"/>
    </source>
</evidence>
<dbReference type="Pfam" id="PF01420">
    <property type="entry name" value="Methylase_S"/>
    <property type="match status" value="2"/>
</dbReference>
<proteinExistence type="inferred from homology"/>
<comment type="caution">
    <text evidence="5">The sequence shown here is derived from an EMBL/GenBank/DDBJ whole genome shotgun (WGS) entry which is preliminary data.</text>
</comment>
<evidence type="ECO:0000256" key="1">
    <source>
        <dbReference type="ARBA" id="ARBA00010923"/>
    </source>
</evidence>
<dbReference type="CDD" id="cd17254">
    <property type="entry name" value="RMtype1_S_FclI-TRD1-CR1_like"/>
    <property type="match status" value="1"/>
</dbReference>
<evidence type="ECO:0000256" key="2">
    <source>
        <dbReference type="ARBA" id="ARBA00022747"/>
    </source>
</evidence>
<sequence>MSEWEFLQIKDLVSDGSLEKPLDGNHGGIHPKGTDFVSSGIPFVMASDINNSQIDLVGCKFISKQQALSLRKGFAKTGDVLLTHKATLGRTAIVPPLKTDFIMLTPQVTYYRVKDKNRINNHYLKYYFDTPDFQQTLANHGDAGSTRAYIGITAQHDLPVILPPINEQKAIASVLSSLDDKIDLLQRQNKTLESLANTMFRQWFVEGAPDDWETKPLSEVATFTNGLACQKFPAIPGKPSLPVLKIKELNNGISSGSDLATASVKENYIVNHGDVIFSWSASLMVKIWSGPICVLNQHLFKVSSDTYPKWFYFEWCKHYLEQFISISQSHATTMGHIKRQDLDEAMVKIPSNNELVAMTAEMEPLLSQRIENMRQIRTLECLRDTLLPKLMSGDIRVQYAEEAIASVA</sequence>
<dbReference type="GO" id="GO:0016787">
    <property type="term" value="F:hydrolase activity"/>
    <property type="evidence" value="ECO:0007669"/>
    <property type="project" value="UniProtKB-KW"/>
</dbReference>
<dbReference type="Proteomes" id="UP001221816">
    <property type="component" value="Unassembled WGS sequence"/>
</dbReference>
<dbReference type="GO" id="GO:0004519">
    <property type="term" value="F:endonuclease activity"/>
    <property type="evidence" value="ECO:0007669"/>
    <property type="project" value="UniProtKB-KW"/>
</dbReference>
<keyword evidence="2" id="KW-0680">Restriction system</keyword>
<accession>A0ABT5CTI5</accession>